<evidence type="ECO:0000313" key="1">
    <source>
        <dbReference type="EMBL" id="OHA23221.1"/>
    </source>
</evidence>
<sequence>MERKKKEKNEGNELAKSDETTPIRHWRIGVVFSKRLNYFDYETRRRRVFSGTLRSATARAEQKISRFLCVVPKTRAEKRVS</sequence>
<dbReference type="Proteomes" id="UP000176493">
    <property type="component" value="Unassembled WGS sequence"/>
</dbReference>
<proteinExistence type="predicted"/>
<gene>
    <name evidence="1" type="ORF">A2W52_02560</name>
</gene>
<accession>A0A1G2MJM2</accession>
<reference evidence="1 2" key="1">
    <citation type="journal article" date="2016" name="Nat. Commun.">
        <title>Thousands of microbial genomes shed light on interconnected biogeochemical processes in an aquifer system.</title>
        <authorList>
            <person name="Anantharaman K."/>
            <person name="Brown C.T."/>
            <person name="Hug L.A."/>
            <person name="Sharon I."/>
            <person name="Castelle C.J."/>
            <person name="Probst A.J."/>
            <person name="Thomas B.C."/>
            <person name="Singh A."/>
            <person name="Wilkins M.J."/>
            <person name="Karaoz U."/>
            <person name="Brodie E.L."/>
            <person name="Williams K.H."/>
            <person name="Hubbard S.S."/>
            <person name="Banfield J.F."/>
        </authorList>
    </citation>
    <scope>NUCLEOTIDE SEQUENCE [LARGE SCALE GENOMIC DNA]</scope>
</reference>
<name>A0A1G2MJM2_9BACT</name>
<comment type="caution">
    <text evidence="1">The sequence shown here is derived from an EMBL/GenBank/DDBJ whole genome shotgun (WGS) entry which is preliminary data.</text>
</comment>
<organism evidence="1 2">
    <name type="scientific">Candidatus Taylorbacteria bacterium RIFCSPHIGHO2_02_49_25</name>
    <dbReference type="NCBI Taxonomy" id="1802305"/>
    <lineage>
        <taxon>Bacteria</taxon>
        <taxon>Candidatus Tayloriibacteriota</taxon>
    </lineage>
</organism>
<protein>
    <submittedName>
        <fullName evidence="1">Uncharacterized protein</fullName>
    </submittedName>
</protein>
<dbReference type="EMBL" id="MHRJ01000013">
    <property type="protein sequence ID" value="OHA23221.1"/>
    <property type="molecule type" value="Genomic_DNA"/>
</dbReference>
<evidence type="ECO:0000313" key="2">
    <source>
        <dbReference type="Proteomes" id="UP000176493"/>
    </source>
</evidence>
<dbReference type="AlphaFoldDB" id="A0A1G2MJM2"/>